<dbReference type="AlphaFoldDB" id="A0A644X2Q4"/>
<dbReference type="GO" id="GO:0004604">
    <property type="term" value="F:phosphoadenylyl-sulfate reductase (thioredoxin) activity"/>
    <property type="evidence" value="ECO:0007669"/>
    <property type="project" value="UniProtKB-EC"/>
</dbReference>
<dbReference type="PROSITE" id="PS00198">
    <property type="entry name" value="4FE4S_FER_1"/>
    <property type="match status" value="1"/>
</dbReference>
<gene>
    <name evidence="2" type="primary">cysH_10</name>
    <name evidence="2" type="ORF">SDC9_56690</name>
</gene>
<dbReference type="Pfam" id="PF01507">
    <property type="entry name" value="PAPS_reduct"/>
    <property type="match status" value="1"/>
</dbReference>
<dbReference type="PANTHER" id="PTHR43196">
    <property type="entry name" value="SULFATE ADENYLYLTRANSFERASE SUBUNIT 2"/>
    <property type="match status" value="1"/>
</dbReference>
<evidence type="ECO:0000259" key="1">
    <source>
        <dbReference type="PROSITE" id="PS51379"/>
    </source>
</evidence>
<evidence type="ECO:0000313" key="2">
    <source>
        <dbReference type="EMBL" id="MPM10359.1"/>
    </source>
</evidence>
<dbReference type="EMBL" id="VSSQ01001683">
    <property type="protein sequence ID" value="MPM10359.1"/>
    <property type="molecule type" value="Genomic_DNA"/>
</dbReference>
<dbReference type="Gene3D" id="3.40.50.620">
    <property type="entry name" value="HUPs"/>
    <property type="match status" value="1"/>
</dbReference>
<organism evidence="2">
    <name type="scientific">bioreactor metagenome</name>
    <dbReference type="NCBI Taxonomy" id="1076179"/>
    <lineage>
        <taxon>unclassified sequences</taxon>
        <taxon>metagenomes</taxon>
        <taxon>ecological metagenomes</taxon>
    </lineage>
</organism>
<proteinExistence type="predicted"/>
<dbReference type="InterPro" id="IPR014729">
    <property type="entry name" value="Rossmann-like_a/b/a_fold"/>
</dbReference>
<name>A0A644X2Q4_9ZZZZ</name>
<keyword evidence="2" id="KW-0560">Oxidoreductase</keyword>
<feature type="domain" description="4Fe-4S ferredoxin-type" evidence="1">
    <location>
        <begin position="464"/>
        <end position="494"/>
    </location>
</feature>
<dbReference type="EC" id="1.8.4.8" evidence="2"/>
<dbReference type="SUPFAM" id="SSF54862">
    <property type="entry name" value="4Fe-4S ferredoxins"/>
    <property type="match status" value="1"/>
</dbReference>
<dbReference type="PROSITE" id="PS51379">
    <property type="entry name" value="4FE4S_FER_2"/>
    <property type="match status" value="1"/>
</dbReference>
<dbReference type="PANTHER" id="PTHR43196:SF2">
    <property type="entry name" value="PHOSPHOADENOSINE PHOSPHOSULFATE REDUCTASE"/>
    <property type="match status" value="1"/>
</dbReference>
<dbReference type="SUPFAM" id="SSF52402">
    <property type="entry name" value="Adenine nucleotide alpha hydrolases-like"/>
    <property type="match status" value="1"/>
</dbReference>
<reference evidence="2" key="1">
    <citation type="submission" date="2019-08" db="EMBL/GenBank/DDBJ databases">
        <authorList>
            <person name="Kucharzyk K."/>
            <person name="Murdoch R.W."/>
            <person name="Higgins S."/>
            <person name="Loffler F."/>
        </authorList>
    </citation>
    <scope>NUCLEOTIDE SEQUENCE</scope>
</reference>
<dbReference type="InterPro" id="IPR002500">
    <property type="entry name" value="PAPS_reduct_dom"/>
</dbReference>
<accession>A0A644X2Q4</accession>
<dbReference type="InterPro" id="IPR050128">
    <property type="entry name" value="Sulfate_adenylyltrnsfr_sub2"/>
</dbReference>
<dbReference type="InterPro" id="IPR017900">
    <property type="entry name" value="4Fe4S_Fe_S_CS"/>
</dbReference>
<dbReference type="InterPro" id="IPR017896">
    <property type="entry name" value="4Fe4S_Fe-S-bd"/>
</dbReference>
<dbReference type="Gene3D" id="3.30.70.20">
    <property type="match status" value="1"/>
</dbReference>
<sequence>MYSYEWDDTTGGLLLNSSPLSFSKEPRPVYYKELNILGFNKYWNYEKNDTYPYMWAEANNYWYRGRKVAQTKGGSLYTAPQLIILEAPEPNGEPLRFVDIPKMVKKNKAILESLVQETIKNVYNIYTEYKSKVDVFYVAFSGGKDSVVTLDIVQRALPHNAFKVLFGDTGMEFSDTYDVVNRIENYCDEQNIDFQRSKSSLTPEFTWSKFGPPAQTMRWCCSVHKTAPQILLLRKIMKNSHFRGMAFTGVRGDESASRSEYDDVSLGEKIKGQYSCHPILEWNSAELFVYIYERNLLLNETYKKGNSRAGCLVCPLAGSKNMYFKEQSYSTNELGFPTTKIFNDIILDTTSKELSTPNAVKEFMDIGGWKARRSGKELNFSKDLCIEKYENGVLTVTLLEQSTSWYEWIKTVGDVTFLENGDVEILFDNKLYLIHISISNNNRETFSVNIGTNTKTDIYFMSALKIVLRKSSYCTLCRVCEANCPNGFIAMENGIVKIDDRCTKCKKCHDIFHGCLVANSMRLPKGEKIMGSIVRYGNMGIEYEWVKKFFDKKDEFWCSAHGLGTNMVKNLKSFLGDAGVTSKNKFSCFGEVIDRIGIEEVTTWALLLCNLAYTSEFNWWIKETHVGQTYTSNAIIAMLGDDMSANSKSHIASAYKNIFISNPQLGKEIGLGVCDYELKNGKRYLNTITRSQWHNPDSRVILYSLYKFAEACGDYYQFTLSRLLNHNIDSNGVSPTEIFGLDRDQMEKILIGLSINYPEFINASFTLDLDNITLRSDKCSLDVLELF</sequence>
<comment type="caution">
    <text evidence="2">The sequence shown here is derived from an EMBL/GenBank/DDBJ whole genome shotgun (WGS) entry which is preliminary data.</text>
</comment>
<protein>
    <submittedName>
        <fullName evidence="2">Phosphoadenosine phosphosulfate reductase</fullName>
        <ecNumber evidence="2">1.8.4.8</ecNumber>
    </submittedName>
</protein>